<dbReference type="OrthoDB" id="10481087at2759"/>
<feature type="signal peptide" evidence="1">
    <location>
        <begin position="1"/>
        <end position="21"/>
    </location>
</feature>
<dbReference type="Proteomes" id="UP000783686">
    <property type="component" value="Unassembled WGS sequence"/>
</dbReference>
<comment type="caution">
    <text evidence="2">The sequence shown here is derived from an EMBL/GenBank/DDBJ whole genome shotgun (WGS) entry which is preliminary data.</text>
</comment>
<evidence type="ECO:0000256" key="1">
    <source>
        <dbReference type="SAM" id="SignalP"/>
    </source>
</evidence>
<gene>
    <name evidence="2" type="ORF">BOKJ2_LOCUS14330</name>
</gene>
<dbReference type="AlphaFoldDB" id="A0A811LUV7"/>
<keyword evidence="1" id="KW-0732">Signal</keyword>
<organism evidence="2 3">
    <name type="scientific">Bursaphelenchus okinawaensis</name>
    <dbReference type="NCBI Taxonomy" id="465554"/>
    <lineage>
        <taxon>Eukaryota</taxon>
        <taxon>Metazoa</taxon>
        <taxon>Ecdysozoa</taxon>
        <taxon>Nematoda</taxon>
        <taxon>Chromadorea</taxon>
        <taxon>Rhabditida</taxon>
        <taxon>Tylenchina</taxon>
        <taxon>Tylenchomorpha</taxon>
        <taxon>Aphelenchoidea</taxon>
        <taxon>Aphelenchoididae</taxon>
        <taxon>Bursaphelenchus</taxon>
    </lineage>
</organism>
<dbReference type="EMBL" id="CAJFCW020000006">
    <property type="protein sequence ID" value="CAG9128006.1"/>
    <property type="molecule type" value="Genomic_DNA"/>
</dbReference>
<protein>
    <submittedName>
        <fullName evidence="2">Uncharacterized protein</fullName>
    </submittedName>
</protein>
<proteinExistence type="predicted"/>
<evidence type="ECO:0000313" key="3">
    <source>
        <dbReference type="Proteomes" id="UP000614601"/>
    </source>
</evidence>
<accession>A0A811LUV7</accession>
<dbReference type="EMBL" id="CAJFDH010000006">
    <property type="protein sequence ID" value="CAD5230815.1"/>
    <property type="molecule type" value="Genomic_DNA"/>
</dbReference>
<keyword evidence="3" id="KW-1185">Reference proteome</keyword>
<reference evidence="2" key="1">
    <citation type="submission" date="2020-09" db="EMBL/GenBank/DDBJ databases">
        <authorList>
            <person name="Kikuchi T."/>
        </authorList>
    </citation>
    <scope>NUCLEOTIDE SEQUENCE</scope>
    <source>
        <strain evidence="2">SH1</strain>
    </source>
</reference>
<evidence type="ECO:0000313" key="2">
    <source>
        <dbReference type="EMBL" id="CAD5230815.1"/>
    </source>
</evidence>
<feature type="chain" id="PRO_5036221539" evidence="1">
    <location>
        <begin position="22"/>
        <end position="74"/>
    </location>
</feature>
<dbReference type="Proteomes" id="UP000614601">
    <property type="component" value="Unassembled WGS sequence"/>
</dbReference>
<sequence length="74" mass="8666">MQLLNRFVLALLTVVLNMCYGMPSYSNMGVFKRSLSTQSIMNKWAGVMRPNMFMDVRNDDYLSDMLDQFRSEQD</sequence>
<name>A0A811LUV7_9BILA</name>